<dbReference type="PANTHER" id="PTHR34477">
    <property type="entry name" value="UPF0213 PROTEIN YHBQ"/>
    <property type="match status" value="1"/>
</dbReference>
<keyword evidence="3" id="KW-0378">Hydrolase</keyword>
<dbReference type="SUPFAM" id="SSF82771">
    <property type="entry name" value="GIY-YIG endonuclease"/>
    <property type="match status" value="1"/>
</dbReference>
<dbReference type="EMBL" id="QNRX01000025">
    <property type="protein sequence ID" value="RBP58075.1"/>
    <property type="molecule type" value="Genomic_DNA"/>
</dbReference>
<keyword evidence="3" id="KW-0255">Endonuclease</keyword>
<dbReference type="Gene3D" id="3.40.1440.10">
    <property type="entry name" value="GIY-YIG endonuclease"/>
    <property type="match status" value="1"/>
</dbReference>
<organism evidence="3 4">
    <name type="scientific">Alkalibaculum bacchi</name>
    <dbReference type="NCBI Taxonomy" id="645887"/>
    <lineage>
        <taxon>Bacteria</taxon>
        <taxon>Bacillati</taxon>
        <taxon>Bacillota</taxon>
        <taxon>Clostridia</taxon>
        <taxon>Eubacteriales</taxon>
        <taxon>Eubacteriaceae</taxon>
        <taxon>Alkalibaculum</taxon>
    </lineage>
</organism>
<dbReference type="PANTHER" id="PTHR34477:SF1">
    <property type="entry name" value="UPF0213 PROTEIN YHBQ"/>
    <property type="match status" value="1"/>
</dbReference>
<proteinExistence type="inferred from homology"/>
<evidence type="ECO:0000313" key="3">
    <source>
        <dbReference type="EMBL" id="RBP58075.1"/>
    </source>
</evidence>
<keyword evidence="4" id="KW-1185">Reference proteome</keyword>
<dbReference type="InterPro" id="IPR050190">
    <property type="entry name" value="UPF0213_domain"/>
</dbReference>
<keyword evidence="3" id="KW-0540">Nuclease</keyword>
<dbReference type="InterPro" id="IPR035901">
    <property type="entry name" value="GIY-YIG_endonuc_sf"/>
</dbReference>
<protein>
    <submittedName>
        <fullName evidence="3">Putative endonuclease</fullName>
    </submittedName>
</protein>
<comment type="similarity">
    <text evidence="1">Belongs to the UPF0213 family.</text>
</comment>
<comment type="caution">
    <text evidence="3">The sequence shown here is derived from an EMBL/GenBank/DDBJ whole genome shotgun (WGS) entry which is preliminary data.</text>
</comment>
<dbReference type="CDD" id="cd10449">
    <property type="entry name" value="GIY-YIG_SLX1_like"/>
    <property type="match status" value="1"/>
</dbReference>
<dbReference type="AlphaFoldDB" id="A0A366HX38"/>
<dbReference type="OrthoDB" id="9807770at2"/>
<accession>A0A366HX38</accession>
<dbReference type="GO" id="GO:0004519">
    <property type="term" value="F:endonuclease activity"/>
    <property type="evidence" value="ECO:0007669"/>
    <property type="project" value="UniProtKB-KW"/>
</dbReference>
<dbReference type="Proteomes" id="UP000253490">
    <property type="component" value="Unassembled WGS sequence"/>
</dbReference>
<evidence type="ECO:0000259" key="2">
    <source>
        <dbReference type="PROSITE" id="PS50164"/>
    </source>
</evidence>
<feature type="domain" description="GIY-YIG" evidence="2">
    <location>
        <begin position="1"/>
        <end position="75"/>
    </location>
</feature>
<evidence type="ECO:0000313" key="4">
    <source>
        <dbReference type="Proteomes" id="UP000253490"/>
    </source>
</evidence>
<name>A0A366HX38_9FIRM</name>
<dbReference type="InterPro" id="IPR000305">
    <property type="entry name" value="GIY-YIG_endonuc"/>
</dbReference>
<evidence type="ECO:0000256" key="1">
    <source>
        <dbReference type="ARBA" id="ARBA00007435"/>
    </source>
</evidence>
<dbReference type="RefSeq" id="WP_113921759.1">
    <property type="nucleotide sequence ID" value="NZ_QNRX01000025.1"/>
</dbReference>
<sequence length="84" mass="10397">MFYVYVLESQKDKNWYTGCTHDLKERFRLHNEGKVQSTKDRRPFKIIYYEACLCEKDAFNREKYLKTTYGKRYIRTRLKDYFTG</sequence>
<reference evidence="3 4" key="1">
    <citation type="submission" date="2018-06" db="EMBL/GenBank/DDBJ databases">
        <title>Genomic Encyclopedia of Type Strains, Phase IV (KMG-IV): sequencing the most valuable type-strain genomes for metagenomic binning, comparative biology and taxonomic classification.</title>
        <authorList>
            <person name="Goeker M."/>
        </authorList>
    </citation>
    <scope>NUCLEOTIDE SEQUENCE [LARGE SCALE GENOMIC DNA]</scope>
    <source>
        <strain evidence="3 4">DSM 22112</strain>
    </source>
</reference>
<dbReference type="Pfam" id="PF01541">
    <property type="entry name" value="GIY-YIG"/>
    <property type="match status" value="1"/>
</dbReference>
<dbReference type="PROSITE" id="PS50164">
    <property type="entry name" value="GIY_YIG"/>
    <property type="match status" value="1"/>
</dbReference>
<gene>
    <name evidence="3" type="ORF">DES36_12510</name>
</gene>